<keyword evidence="3" id="KW-1185">Reference proteome</keyword>
<dbReference type="Proteomes" id="UP000307874">
    <property type="component" value="Unassembled WGS sequence"/>
</dbReference>
<accession>A0A5C4JLJ8</accession>
<dbReference type="EMBL" id="VCLB01000014">
    <property type="protein sequence ID" value="TNB46022.1"/>
    <property type="molecule type" value="Genomic_DNA"/>
</dbReference>
<evidence type="ECO:0000313" key="2">
    <source>
        <dbReference type="EMBL" id="TNB46022.1"/>
    </source>
</evidence>
<comment type="caution">
    <text evidence="2">The sequence shown here is derived from an EMBL/GenBank/DDBJ whole genome shotgun (WGS) entry which is preliminary data.</text>
</comment>
<organism evidence="2 3">
    <name type="scientific">Martelella lutilitoris</name>
    <dbReference type="NCBI Taxonomy" id="2583532"/>
    <lineage>
        <taxon>Bacteria</taxon>
        <taxon>Pseudomonadati</taxon>
        <taxon>Pseudomonadota</taxon>
        <taxon>Alphaproteobacteria</taxon>
        <taxon>Hyphomicrobiales</taxon>
        <taxon>Aurantimonadaceae</taxon>
        <taxon>Martelella</taxon>
    </lineage>
</organism>
<sequence>MVRLFFICSCLFAGLVLPAGCSTIGGVAPDALEAASPLDADPGTLVIELTKPAALPVDDNDLALALRWDVPGQERLEEEAGLRVARRTPAAASRRGGKMQNTVALVLAPEDAARMGALLARIRTDKQEGVDGKGALSVSFTAHCIMGGADLSGMTVDVTLTLQPGQPPIDLMRGANIGRLLQSRGGDGLPDC</sequence>
<feature type="chain" id="PRO_5022996540" description="DUF3313 domain-containing protein" evidence="1">
    <location>
        <begin position="19"/>
        <end position="192"/>
    </location>
</feature>
<evidence type="ECO:0000313" key="3">
    <source>
        <dbReference type="Proteomes" id="UP000307874"/>
    </source>
</evidence>
<protein>
    <recommendedName>
        <fullName evidence="4">DUF3313 domain-containing protein</fullName>
    </recommendedName>
</protein>
<proteinExistence type="predicted"/>
<name>A0A5C4JLJ8_9HYPH</name>
<feature type="signal peptide" evidence="1">
    <location>
        <begin position="1"/>
        <end position="18"/>
    </location>
</feature>
<gene>
    <name evidence="2" type="ORF">FF124_20165</name>
</gene>
<dbReference type="RefSeq" id="WP_138750282.1">
    <property type="nucleotide sequence ID" value="NZ_VCLB01000014.1"/>
</dbReference>
<dbReference type="OrthoDB" id="7917113at2"/>
<keyword evidence="1" id="KW-0732">Signal</keyword>
<dbReference type="AlphaFoldDB" id="A0A5C4JLJ8"/>
<evidence type="ECO:0008006" key="4">
    <source>
        <dbReference type="Google" id="ProtNLM"/>
    </source>
</evidence>
<reference evidence="2 3" key="1">
    <citation type="submission" date="2019-06" db="EMBL/GenBank/DDBJ databases">
        <title>Martelella lutilitoris sp. nov., isolated from a tidal mudflat.</title>
        <authorList>
            <person name="Kim Y.-J."/>
        </authorList>
    </citation>
    <scope>NUCLEOTIDE SEQUENCE [LARGE SCALE GENOMIC DNA]</scope>
    <source>
        <strain evidence="2 3">GH2-6</strain>
    </source>
</reference>
<evidence type="ECO:0000256" key="1">
    <source>
        <dbReference type="SAM" id="SignalP"/>
    </source>
</evidence>